<comment type="caution">
    <text evidence="1">The sequence shown here is derived from an EMBL/GenBank/DDBJ whole genome shotgun (WGS) entry which is preliminary data.</text>
</comment>
<protein>
    <submittedName>
        <fullName evidence="1">Uncharacterized protein</fullName>
    </submittedName>
</protein>
<reference evidence="2" key="1">
    <citation type="journal article" date="2014" name="Environ. Microbiol.">
        <title>Comparative genomics of the marine bacterial genus Glaciecola reveals the high degree of genomic diversity and genomic characteristic for cold adaptation.</title>
        <authorList>
            <person name="Qin Q.L."/>
            <person name="Xie B.B."/>
            <person name="Yu Y."/>
            <person name="Shu Y.L."/>
            <person name="Rong J.C."/>
            <person name="Zhang Y.J."/>
            <person name="Zhao D.L."/>
            <person name="Chen X.L."/>
            <person name="Zhang X.Y."/>
            <person name="Chen B."/>
            <person name="Zhou B.C."/>
            <person name="Zhang Y.Z."/>
        </authorList>
    </citation>
    <scope>NUCLEOTIDE SEQUENCE [LARGE SCALE GENOMIC DNA]</scope>
    <source>
        <strain evidence="2">ACAM 615</strain>
    </source>
</reference>
<sequence>MTIILQTLGPISKSPLLKFCCFATFYKSKMHQYEHLELGCKTG</sequence>
<accession>K6ZM29</accession>
<dbReference type="EMBL" id="BAEQ01000051">
    <property type="protein sequence ID" value="GAC29933.1"/>
    <property type="molecule type" value="Genomic_DNA"/>
</dbReference>
<name>K6ZM29_9ALTE</name>
<proteinExistence type="predicted"/>
<keyword evidence="2" id="KW-1185">Reference proteome</keyword>
<dbReference type="AlphaFoldDB" id="K6ZM29"/>
<evidence type="ECO:0000313" key="1">
    <source>
        <dbReference type="EMBL" id="GAC29933.1"/>
    </source>
</evidence>
<evidence type="ECO:0000313" key="2">
    <source>
        <dbReference type="Proteomes" id="UP000006251"/>
    </source>
</evidence>
<dbReference type="Proteomes" id="UP000006251">
    <property type="component" value="Unassembled WGS sequence"/>
</dbReference>
<gene>
    <name evidence="1" type="ORF">GPAL_3082</name>
</gene>
<organism evidence="1 2">
    <name type="scientific">Brumicola pallidula DSM 14239 = ACAM 615</name>
    <dbReference type="NCBI Taxonomy" id="1121922"/>
    <lineage>
        <taxon>Bacteria</taxon>
        <taxon>Pseudomonadati</taxon>
        <taxon>Pseudomonadota</taxon>
        <taxon>Gammaproteobacteria</taxon>
        <taxon>Alteromonadales</taxon>
        <taxon>Alteromonadaceae</taxon>
        <taxon>Brumicola</taxon>
    </lineage>
</organism>